<name>A0A8S1QGP8_9CILI</name>
<protein>
    <submittedName>
        <fullName evidence="2">Uncharacterized protein</fullName>
    </submittedName>
</protein>
<evidence type="ECO:0000256" key="1">
    <source>
        <dbReference type="SAM" id="Coils"/>
    </source>
</evidence>
<proteinExistence type="predicted"/>
<comment type="caution">
    <text evidence="2">The sequence shown here is derived from an EMBL/GenBank/DDBJ whole genome shotgun (WGS) entry which is preliminary data.</text>
</comment>
<organism evidence="2 3">
    <name type="scientific">Paramecium sonneborni</name>
    <dbReference type="NCBI Taxonomy" id="65129"/>
    <lineage>
        <taxon>Eukaryota</taxon>
        <taxon>Sar</taxon>
        <taxon>Alveolata</taxon>
        <taxon>Ciliophora</taxon>
        <taxon>Intramacronucleata</taxon>
        <taxon>Oligohymenophorea</taxon>
        <taxon>Peniculida</taxon>
        <taxon>Parameciidae</taxon>
        <taxon>Paramecium</taxon>
    </lineage>
</organism>
<dbReference type="AlphaFoldDB" id="A0A8S1QGP8"/>
<dbReference type="Proteomes" id="UP000692954">
    <property type="component" value="Unassembled WGS sequence"/>
</dbReference>
<feature type="coiled-coil region" evidence="1">
    <location>
        <begin position="340"/>
        <end position="395"/>
    </location>
</feature>
<dbReference type="EMBL" id="CAJJDN010000106">
    <property type="protein sequence ID" value="CAD8114476.1"/>
    <property type="molecule type" value="Genomic_DNA"/>
</dbReference>
<evidence type="ECO:0000313" key="3">
    <source>
        <dbReference type="Proteomes" id="UP000692954"/>
    </source>
</evidence>
<dbReference type="OrthoDB" id="443402at2759"/>
<sequence>MSESPHQLKAKIDFLHQENQQLRNTIEDLQTVIKLNKQSMRSMIDQDVANPRFNQQTTIRENENTVKALKMVITEQQKEIDHLMSSLEKVQKERDFAQGKALISEEITYAAEKSEKKFIAELESTIFELNHTISQQAQKICQLEKQADQRDDTTGVVVRYRDVIHPNSATILLHEEMETLHQLIVRLQLQVNYLKSIQLKLVTLINKVITNLQMKIQGELIDLDEDYEKAQHEFLEILTQIQQSRLPTVDLPIKTHSIQSPINTDMIHSPIPSPFPAKAPQVFKKNFKNLNQTFDGGIGLNESYQQYGKQEDQKKNPSLVPKLNLAKAFQIQQINAKRSTQQIKLTEDQLQNRVRKLEQELEDTKKNLSREMILCKNYEIENESLKRYIRQIEGNNEILVKSNLNLNQKWEKIQKSFMYYKTFFVEHKDQFAQLQNLVQSEKEKAQSQEDYNDFGFNSARVSHARKGQTQRKKNLLDQTITTYAPLYQESLMEVENQLARVNQSETYNQNNRIDSSCAIENDRDGELGNFCLDRDDSYIENTEWKNNLKKEWTILATQVHSAKPKDLAQQIKQSQPIQKLQNIKS</sequence>
<feature type="coiled-coil region" evidence="1">
    <location>
        <begin position="59"/>
        <end position="100"/>
    </location>
</feature>
<gene>
    <name evidence="2" type="ORF">PSON_ATCC_30995.1.T1060029</name>
</gene>
<reference evidence="2" key="1">
    <citation type="submission" date="2021-01" db="EMBL/GenBank/DDBJ databases">
        <authorList>
            <consortium name="Genoscope - CEA"/>
            <person name="William W."/>
        </authorList>
    </citation>
    <scope>NUCLEOTIDE SEQUENCE</scope>
</reference>
<evidence type="ECO:0000313" key="2">
    <source>
        <dbReference type="EMBL" id="CAD8114476.1"/>
    </source>
</evidence>
<keyword evidence="1" id="KW-0175">Coiled coil</keyword>
<keyword evidence="3" id="KW-1185">Reference proteome</keyword>
<accession>A0A8S1QGP8</accession>